<dbReference type="PROSITE" id="PS00297">
    <property type="entry name" value="HSP70_1"/>
    <property type="match status" value="1"/>
</dbReference>
<sequence>MTKQAFGIDLGTTYSSICFFHYLPEQLRFQIDIIRDMKSKSSVPSKVYYQEENGQVIPKAVGNGTTDYQDQPEYLIYDSKIMLGQKYYDSNIQKMKNKWPFKIKRGKHKSILIYFKQFQNKTYPPYKVSGDILKYLKKKGNKRFSDENGINNVVITIPANFGDAQRSETLKAAKYAGLKVLRLINEPTAAAIAYGVLRGESFKSCLALIFDFGGGTLDVSLLSIKNNTLRVIGTNGDMHLGGRDFDERTAEYLINEMQIQDEQLKIQTLEAAQEAKEKLSEDDINEAIVRIGSKKHKLTLKKFEEVNQDLIDRILIPVEKVLTQTITSKEQVDKIILVGGSSYMKFVEKKLTEFFGKKPYNAIDPLDAVVIGASIVATKIVNGEKLPKMISEIKFFDICPFSLGTMLYDGSFDILIEKGVPVPKQRFEPYHTIFYRQESFTVDIYEGEKENPKNNRFLGSFTLKLPISEKFIYFIISFDLNENCILSASAKIVNSDKYAGTIIDITKTNDNVHAIEKLRDEKLLSQNITRFITLNIDNFNTVYKKYEIEDMLEEAEKIKDQHLDKTILREIAKEWRTIKFNDYFKKFNANCDDNIPDFLFI</sequence>
<evidence type="ECO:0000313" key="4">
    <source>
        <dbReference type="EMBL" id="KAK8867222.1"/>
    </source>
</evidence>
<dbReference type="InterPro" id="IPR029047">
    <property type="entry name" value="HSP70_peptide-bd_sf"/>
</dbReference>
<keyword evidence="1 3" id="KW-0547">Nucleotide-binding</keyword>
<dbReference type="PANTHER" id="PTHR19375">
    <property type="entry name" value="HEAT SHOCK PROTEIN 70KDA"/>
    <property type="match status" value="1"/>
</dbReference>
<accession>A0ABR2IRG8</accession>
<comment type="similarity">
    <text evidence="3">Belongs to the heat shock protein 70 family.</text>
</comment>
<evidence type="ECO:0000256" key="2">
    <source>
        <dbReference type="ARBA" id="ARBA00022840"/>
    </source>
</evidence>
<dbReference type="Proteomes" id="UP001470230">
    <property type="component" value="Unassembled WGS sequence"/>
</dbReference>
<organism evidence="4 5">
    <name type="scientific">Tritrichomonas musculus</name>
    <dbReference type="NCBI Taxonomy" id="1915356"/>
    <lineage>
        <taxon>Eukaryota</taxon>
        <taxon>Metamonada</taxon>
        <taxon>Parabasalia</taxon>
        <taxon>Tritrichomonadida</taxon>
        <taxon>Tritrichomonadidae</taxon>
        <taxon>Tritrichomonas</taxon>
    </lineage>
</organism>
<keyword evidence="5" id="KW-1185">Reference proteome</keyword>
<evidence type="ECO:0000256" key="1">
    <source>
        <dbReference type="ARBA" id="ARBA00022741"/>
    </source>
</evidence>
<reference evidence="4 5" key="1">
    <citation type="submission" date="2024-04" db="EMBL/GenBank/DDBJ databases">
        <title>Tritrichomonas musculus Genome.</title>
        <authorList>
            <person name="Alves-Ferreira E."/>
            <person name="Grigg M."/>
            <person name="Lorenzi H."/>
            <person name="Galac M."/>
        </authorList>
    </citation>
    <scope>NUCLEOTIDE SEQUENCE [LARGE SCALE GENOMIC DNA]</scope>
    <source>
        <strain evidence="4 5">EAF2021</strain>
    </source>
</reference>
<evidence type="ECO:0000313" key="5">
    <source>
        <dbReference type="Proteomes" id="UP001470230"/>
    </source>
</evidence>
<dbReference type="InterPro" id="IPR018181">
    <property type="entry name" value="Heat_shock_70_CS"/>
</dbReference>
<dbReference type="Gene3D" id="3.30.420.40">
    <property type="match status" value="2"/>
</dbReference>
<dbReference type="PROSITE" id="PS00329">
    <property type="entry name" value="HSP70_2"/>
    <property type="match status" value="1"/>
</dbReference>
<dbReference type="Pfam" id="PF00012">
    <property type="entry name" value="HSP70"/>
    <property type="match status" value="1"/>
</dbReference>
<dbReference type="EMBL" id="JAPFFF010000015">
    <property type="protein sequence ID" value="KAK8867222.1"/>
    <property type="molecule type" value="Genomic_DNA"/>
</dbReference>
<proteinExistence type="inferred from homology"/>
<dbReference type="InterPro" id="IPR043129">
    <property type="entry name" value="ATPase_NBD"/>
</dbReference>
<dbReference type="InterPro" id="IPR013126">
    <property type="entry name" value="Hsp_70_fam"/>
</dbReference>
<evidence type="ECO:0000256" key="3">
    <source>
        <dbReference type="RuleBase" id="RU003322"/>
    </source>
</evidence>
<dbReference type="Gene3D" id="2.60.34.10">
    <property type="entry name" value="Substrate Binding Domain Of DNAk, Chain A, domain 1"/>
    <property type="match status" value="1"/>
</dbReference>
<protein>
    <submittedName>
        <fullName evidence="4">Endoplasmic reticulum chaperone BiP</fullName>
    </submittedName>
</protein>
<gene>
    <name evidence="4" type="ORF">M9Y10_010199</name>
</gene>
<dbReference type="Gene3D" id="3.90.640.10">
    <property type="entry name" value="Actin, Chain A, domain 4"/>
    <property type="match status" value="1"/>
</dbReference>
<comment type="caution">
    <text evidence="4">The sequence shown here is derived from an EMBL/GenBank/DDBJ whole genome shotgun (WGS) entry which is preliminary data.</text>
</comment>
<dbReference type="PRINTS" id="PR00301">
    <property type="entry name" value="HEATSHOCK70"/>
</dbReference>
<dbReference type="SUPFAM" id="SSF53067">
    <property type="entry name" value="Actin-like ATPase domain"/>
    <property type="match status" value="2"/>
</dbReference>
<keyword evidence="2 3" id="KW-0067">ATP-binding</keyword>
<dbReference type="SUPFAM" id="SSF100920">
    <property type="entry name" value="Heat shock protein 70kD (HSP70), peptide-binding domain"/>
    <property type="match status" value="1"/>
</dbReference>
<name>A0ABR2IRG8_9EUKA</name>